<evidence type="ECO:0000313" key="1">
    <source>
        <dbReference type="EMBL" id="ABM05402.1"/>
    </source>
</evidence>
<name>A1T0Y7_PSYIN</name>
<gene>
    <name evidence="1" type="ordered locus">Ping_3728</name>
</gene>
<reference evidence="1 2" key="1">
    <citation type="submission" date="2007-01" db="EMBL/GenBank/DDBJ databases">
        <title>Complete sequence of Psychromonas ingrahamii 37.</title>
        <authorList>
            <consortium name="US DOE Joint Genome Institute"/>
            <person name="Copeland A."/>
            <person name="Lucas S."/>
            <person name="Lapidus A."/>
            <person name="Barry K."/>
            <person name="Detter J.C."/>
            <person name="Glavina del Rio T."/>
            <person name="Hammon N."/>
            <person name="Israni S."/>
            <person name="Dalin E."/>
            <person name="Tice H."/>
            <person name="Pitluck S."/>
            <person name="Thompson L.S."/>
            <person name="Brettin T."/>
            <person name="Bruce D."/>
            <person name="Han C."/>
            <person name="Tapia R."/>
            <person name="Schmutz J."/>
            <person name="Larimer F."/>
            <person name="Land M."/>
            <person name="Hauser L."/>
            <person name="Kyrpides N."/>
            <person name="Ivanova N."/>
            <person name="Staley J."/>
            <person name="Richardson P."/>
        </authorList>
    </citation>
    <scope>NUCLEOTIDE SEQUENCE [LARGE SCALE GENOMIC DNA]</scope>
    <source>
        <strain evidence="1 2">37</strain>
    </source>
</reference>
<dbReference type="RefSeq" id="WP_011771950.1">
    <property type="nucleotide sequence ID" value="NC_008709.1"/>
</dbReference>
<dbReference type="AlphaFoldDB" id="A1T0Y7"/>
<dbReference type="InterPro" id="IPR018679">
    <property type="entry name" value="DUF2161"/>
</dbReference>
<dbReference type="EMBL" id="CP000510">
    <property type="protein sequence ID" value="ABM05402.1"/>
    <property type="molecule type" value="Genomic_DNA"/>
</dbReference>
<dbReference type="HOGENOM" id="CLU_075295_0_0_6"/>
<accession>A1T0Y7</accession>
<dbReference type="Proteomes" id="UP000000639">
    <property type="component" value="Chromosome"/>
</dbReference>
<evidence type="ECO:0000313" key="2">
    <source>
        <dbReference type="Proteomes" id="UP000000639"/>
    </source>
</evidence>
<dbReference type="Pfam" id="PF09929">
    <property type="entry name" value="DUF2161"/>
    <property type="match status" value="1"/>
</dbReference>
<protein>
    <submittedName>
        <fullName evidence="1">Uncharacterized protein</fullName>
    </submittedName>
</protein>
<keyword evidence="2" id="KW-1185">Reference proteome</keyword>
<dbReference type="KEGG" id="pin:Ping_3728"/>
<dbReference type="OrthoDB" id="9795163at2"/>
<dbReference type="eggNOG" id="COG5482">
    <property type="taxonomic scope" value="Bacteria"/>
</dbReference>
<dbReference type="STRING" id="357804.Ping_3728"/>
<proteinExistence type="predicted"/>
<organism evidence="1 2">
    <name type="scientific">Psychromonas ingrahamii (strain DSM 17664 / CCUG 51855 / 37)</name>
    <dbReference type="NCBI Taxonomy" id="357804"/>
    <lineage>
        <taxon>Bacteria</taxon>
        <taxon>Pseudomonadati</taxon>
        <taxon>Pseudomonadota</taxon>
        <taxon>Gammaproteobacteria</taxon>
        <taxon>Alteromonadales</taxon>
        <taxon>Psychromonadaceae</taxon>
        <taxon>Psychromonas</taxon>
    </lineage>
</organism>
<sequence>MNNKLKESDLYLPIKGFLKNLGYQVKGEISNCDLVAKKDDKTIIIELKLSLNITLLLQAVDRLSLADTVYIAIPKHSPIYKKQTSKVKKLIKRLGIGLIVVDMQEAGQYVEVINDPDYYVPPKNKRKQSTLLKEFSTRLGDPQKGGSNATKAVLTAYRQRCIRVAQYLSELPSSKGFEIKNAINEPQATLFLRDNYYGWFKKIDRGIYSISEKGMNELPEWVIKMNKLSL</sequence>